<protein>
    <submittedName>
        <fullName evidence="1">Cell envelope integrity protein TolA</fullName>
    </submittedName>
</protein>
<reference evidence="1" key="1">
    <citation type="submission" date="2022-11" db="EMBL/GenBank/DDBJ databases">
        <title>Biodiversity and phylogenetic relationships of bacteria.</title>
        <authorList>
            <person name="Machado R.A.R."/>
            <person name="Bhat A."/>
            <person name="Loulou A."/>
            <person name="Kallel S."/>
        </authorList>
    </citation>
    <scope>NUCLEOTIDE SEQUENCE</scope>
    <source>
        <strain evidence="1">A-IN1</strain>
    </source>
</reference>
<dbReference type="Gene3D" id="3.30.1150.10">
    <property type="match status" value="1"/>
</dbReference>
<dbReference type="RefSeq" id="WP_266130646.1">
    <property type="nucleotide sequence ID" value="NZ_JAPKMY010000006.1"/>
</dbReference>
<evidence type="ECO:0000313" key="1">
    <source>
        <dbReference type="EMBL" id="MCX5468515.1"/>
    </source>
</evidence>
<organism evidence="1 2">
    <name type="scientific">Acinetobacter nematophilus</name>
    <dbReference type="NCBI Taxonomy" id="2994642"/>
    <lineage>
        <taxon>Bacteria</taxon>
        <taxon>Pseudomonadati</taxon>
        <taxon>Pseudomonadota</taxon>
        <taxon>Gammaproteobacteria</taxon>
        <taxon>Moraxellales</taxon>
        <taxon>Moraxellaceae</taxon>
        <taxon>Acinetobacter</taxon>
    </lineage>
</organism>
<name>A0A9X3DV12_9GAMM</name>
<keyword evidence="2" id="KW-1185">Reference proteome</keyword>
<accession>A0A9X3DV12</accession>
<dbReference type="SUPFAM" id="SSF74653">
    <property type="entry name" value="TolA/TonB C-terminal domain"/>
    <property type="match status" value="1"/>
</dbReference>
<dbReference type="Proteomes" id="UP001146019">
    <property type="component" value="Unassembled WGS sequence"/>
</dbReference>
<comment type="caution">
    <text evidence="1">The sequence shown here is derived from an EMBL/GenBank/DDBJ whole genome shotgun (WGS) entry which is preliminary data.</text>
</comment>
<gene>
    <name evidence="1" type="ORF">OSH00_12295</name>
</gene>
<evidence type="ECO:0000313" key="2">
    <source>
        <dbReference type="Proteomes" id="UP001146019"/>
    </source>
</evidence>
<dbReference type="EMBL" id="JAPKMY010000006">
    <property type="protein sequence ID" value="MCX5468515.1"/>
    <property type="molecule type" value="Genomic_DNA"/>
</dbReference>
<sequence>MDKVSVKIFVFIFLSAIYQNTLANKISQNAEPNFSSIHPSELNTHVSALRKQNNPADEQKAETKKLAFSTKKDFKHKILRAWHMPINATGLHGNARIKLRENGSIDLIVVNAADPDIKASIEQAIYDVAPFTMPTQPEVRRDVQSFSVNFIVE</sequence>
<dbReference type="AlphaFoldDB" id="A0A9X3DV12"/>
<proteinExistence type="predicted"/>